<dbReference type="GO" id="GO:0070733">
    <property type="term" value="F:AMPylase activity"/>
    <property type="evidence" value="ECO:0007669"/>
    <property type="project" value="TreeGrafter"/>
</dbReference>
<evidence type="ECO:0000313" key="11">
    <source>
        <dbReference type="EMBL" id="KIZ03595.1"/>
    </source>
</evidence>
<organism evidence="11 12">
    <name type="scientific">Monoraphidium neglectum</name>
    <dbReference type="NCBI Taxonomy" id="145388"/>
    <lineage>
        <taxon>Eukaryota</taxon>
        <taxon>Viridiplantae</taxon>
        <taxon>Chlorophyta</taxon>
        <taxon>core chlorophytes</taxon>
        <taxon>Chlorophyceae</taxon>
        <taxon>CS clade</taxon>
        <taxon>Sphaeropleales</taxon>
        <taxon>Selenastraceae</taxon>
        <taxon>Monoraphidium</taxon>
    </lineage>
</organism>
<proteinExistence type="inferred from homology"/>
<gene>
    <name evidence="11" type="ORF">MNEG_4369</name>
</gene>
<dbReference type="Proteomes" id="UP000054498">
    <property type="component" value="Unassembled WGS sequence"/>
</dbReference>
<dbReference type="GeneID" id="25737247"/>
<sequence length="198" mass="21678">MGEGMYRWLRRRELMSEYNSRMAAKMGLQQYDKALAMELLKLMYDCDADFTNTFRALASIPSAEDADGHADGGGLSASRGLPAELAAAIPAEELTEEAAAGWRAWLGAWRAKLREEGVADAERAASMKRASPKFIPRQHLLQYAIEAAERGDYSELEALMAVLSRPYDDQPGADPKYTAPPPGDIENKPGVCMLSCSS</sequence>
<dbReference type="KEGG" id="mng:MNEG_4369"/>
<dbReference type="AlphaFoldDB" id="A0A0D2ML22"/>
<dbReference type="EMBL" id="KK100821">
    <property type="protein sequence ID" value="KIZ03595.1"/>
    <property type="molecule type" value="Genomic_DNA"/>
</dbReference>
<evidence type="ECO:0000256" key="9">
    <source>
        <dbReference type="ARBA" id="ARBA00031547"/>
    </source>
</evidence>
<keyword evidence="8" id="KW-0460">Magnesium</keyword>
<reference evidence="11 12" key="1">
    <citation type="journal article" date="2013" name="BMC Genomics">
        <title>Reconstruction of the lipid metabolism for the microalga Monoraphidium neglectum from its genome sequence reveals characteristics suitable for biofuel production.</title>
        <authorList>
            <person name="Bogen C."/>
            <person name="Al-Dilaimi A."/>
            <person name="Albersmeier A."/>
            <person name="Wichmann J."/>
            <person name="Grundmann M."/>
            <person name="Rupp O."/>
            <person name="Lauersen K.J."/>
            <person name="Blifernez-Klassen O."/>
            <person name="Kalinowski J."/>
            <person name="Goesmann A."/>
            <person name="Mussgnug J.H."/>
            <person name="Kruse O."/>
        </authorList>
    </citation>
    <scope>NUCLEOTIDE SEQUENCE [LARGE SCALE GENOMIC DNA]</scope>
    <source>
        <strain evidence="11 12">SAG 48.87</strain>
    </source>
</reference>
<evidence type="ECO:0000256" key="10">
    <source>
        <dbReference type="SAM" id="MobiDB-lite"/>
    </source>
</evidence>
<keyword evidence="7" id="KW-0067">ATP-binding</keyword>
<keyword evidence="6" id="KW-0547">Nucleotide-binding</keyword>
<dbReference type="GO" id="GO:0009534">
    <property type="term" value="C:chloroplast thylakoid"/>
    <property type="evidence" value="ECO:0007669"/>
    <property type="project" value="TreeGrafter"/>
</dbReference>
<evidence type="ECO:0000313" key="12">
    <source>
        <dbReference type="Proteomes" id="UP000054498"/>
    </source>
</evidence>
<evidence type="ECO:0000256" key="4">
    <source>
        <dbReference type="ARBA" id="ARBA00022695"/>
    </source>
</evidence>
<dbReference type="PANTHER" id="PTHR32057">
    <property type="entry name" value="PROTEIN ADENYLYLTRANSFERASE SELO, MITOCHONDRIAL"/>
    <property type="match status" value="1"/>
</dbReference>
<dbReference type="Pfam" id="PF02696">
    <property type="entry name" value="SelO"/>
    <property type="match status" value="1"/>
</dbReference>
<feature type="region of interest" description="Disordered" evidence="10">
    <location>
        <begin position="167"/>
        <end position="189"/>
    </location>
</feature>
<evidence type="ECO:0000256" key="5">
    <source>
        <dbReference type="ARBA" id="ARBA00022723"/>
    </source>
</evidence>
<evidence type="ECO:0000256" key="7">
    <source>
        <dbReference type="ARBA" id="ARBA00022840"/>
    </source>
</evidence>
<keyword evidence="4" id="KW-0548">Nucleotidyltransferase</keyword>
<dbReference type="STRING" id="145388.A0A0D2ML22"/>
<dbReference type="GO" id="GO:0046872">
    <property type="term" value="F:metal ion binding"/>
    <property type="evidence" value="ECO:0007669"/>
    <property type="project" value="UniProtKB-KW"/>
</dbReference>
<evidence type="ECO:0000256" key="1">
    <source>
        <dbReference type="ARBA" id="ARBA00001946"/>
    </source>
</evidence>
<keyword evidence="5" id="KW-0479">Metal-binding</keyword>
<dbReference type="InterPro" id="IPR003846">
    <property type="entry name" value="SelO"/>
</dbReference>
<dbReference type="GO" id="GO:0005524">
    <property type="term" value="F:ATP binding"/>
    <property type="evidence" value="ECO:0007669"/>
    <property type="project" value="UniProtKB-KW"/>
</dbReference>
<dbReference type="OrthoDB" id="10254721at2759"/>
<evidence type="ECO:0000256" key="2">
    <source>
        <dbReference type="ARBA" id="ARBA00009747"/>
    </source>
</evidence>
<name>A0A0D2ML22_9CHLO</name>
<accession>A0A0D2ML22</accession>
<evidence type="ECO:0000256" key="6">
    <source>
        <dbReference type="ARBA" id="ARBA00022741"/>
    </source>
</evidence>
<dbReference type="PANTHER" id="PTHR32057:SF14">
    <property type="entry name" value="PROTEIN ADENYLYLTRANSFERASE SELO, MITOCHONDRIAL"/>
    <property type="match status" value="1"/>
</dbReference>
<protein>
    <recommendedName>
        <fullName evidence="9">Selenoprotein O</fullName>
    </recommendedName>
</protein>
<keyword evidence="12" id="KW-1185">Reference proteome</keyword>
<dbReference type="RefSeq" id="XP_013902614.1">
    <property type="nucleotide sequence ID" value="XM_014047160.1"/>
</dbReference>
<evidence type="ECO:0000256" key="3">
    <source>
        <dbReference type="ARBA" id="ARBA00022679"/>
    </source>
</evidence>
<evidence type="ECO:0000256" key="8">
    <source>
        <dbReference type="ARBA" id="ARBA00022842"/>
    </source>
</evidence>
<keyword evidence="3" id="KW-0808">Transferase</keyword>
<comment type="cofactor">
    <cofactor evidence="1">
        <name>Mg(2+)</name>
        <dbReference type="ChEBI" id="CHEBI:18420"/>
    </cofactor>
</comment>
<comment type="similarity">
    <text evidence="2">Belongs to the SELO family.</text>
</comment>